<protein>
    <submittedName>
        <fullName evidence="3">Alkaline phosphatase D family protein</fullName>
        <ecNumber evidence="3">3.1.-.-</ecNumber>
    </submittedName>
</protein>
<feature type="domain" description="Phospholipase D N-terminal" evidence="2">
    <location>
        <begin position="47"/>
        <end position="135"/>
    </location>
</feature>
<dbReference type="EC" id="3.1.-.-" evidence="3"/>
<evidence type="ECO:0000313" key="3">
    <source>
        <dbReference type="EMBL" id="MDO1449811.1"/>
    </source>
</evidence>
<evidence type="ECO:0000259" key="1">
    <source>
        <dbReference type="Pfam" id="PF09423"/>
    </source>
</evidence>
<organism evidence="3 4">
    <name type="scientific">Rhodocytophaga aerolata</name>
    <dbReference type="NCBI Taxonomy" id="455078"/>
    <lineage>
        <taxon>Bacteria</taxon>
        <taxon>Pseudomonadati</taxon>
        <taxon>Bacteroidota</taxon>
        <taxon>Cytophagia</taxon>
        <taxon>Cytophagales</taxon>
        <taxon>Rhodocytophagaceae</taxon>
        <taxon>Rhodocytophaga</taxon>
    </lineage>
</organism>
<evidence type="ECO:0000259" key="2">
    <source>
        <dbReference type="Pfam" id="PF16655"/>
    </source>
</evidence>
<keyword evidence="4" id="KW-1185">Reference proteome</keyword>
<dbReference type="PANTHER" id="PTHR43606:SF7">
    <property type="entry name" value="PHOSPHATASE, PUTATIVE (AFU_ORTHOLOGUE AFUA_6G08710)-RELATED"/>
    <property type="match status" value="1"/>
</dbReference>
<dbReference type="PANTHER" id="PTHR43606">
    <property type="entry name" value="PHOSPHATASE, PUTATIVE (AFU_ORTHOLOGUE AFUA_6G08710)-RELATED"/>
    <property type="match status" value="1"/>
</dbReference>
<dbReference type="EMBL" id="JAUKPO010000022">
    <property type="protein sequence ID" value="MDO1449811.1"/>
    <property type="molecule type" value="Genomic_DNA"/>
</dbReference>
<dbReference type="Gene3D" id="2.60.40.380">
    <property type="entry name" value="Purple acid phosphatase-like, N-terminal"/>
    <property type="match status" value="1"/>
</dbReference>
<evidence type="ECO:0000313" key="4">
    <source>
        <dbReference type="Proteomes" id="UP001168528"/>
    </source>
</evidence>
<dbReference type="Pfam" id="PF09423">
    <property type="entry name" value="PhoD"/>
    <property type="match status" value="1"/>
</dbReference>
<dbReference type="Pfam" id="PF16655">
    <property type="entry name" value="PhoD_N"/>
    <property type="match status" value="1"/>
</dbReference>
<dbReference type="Gene3D" id="3.60.21.70">
    <property type="entry name" value="PhoD-like phosphatase"/>
    <property type="match status" value="1"/>
</dbReference>
<reference evidence="3" key="1">
    <citation type="submission" date="2023-07" db="EMBL/GenBank/DDBJ databases">
        <title>The genome sequence of Rhodocytophaga aerolata KACC 12507.</title>
        <authorList>
            <person name="Zhang X."/>
        </authorList>
    </citation>
    <scope>NUCLEOTIDE SEQUENCE</scope>
    <source>
        <strain evidence="3">KACC 12507</strain>
    </source>
</reference>
<proteinExistence type="predicted"/>
<dbReference type="Proteomes" id="UP001168528">
    <property type="component" value="Unassembled WGS sequence"/>
</dbReference>
<dbReference type="RefSeq" id="WP_302040614.1">
    <property type="nucleotide sequence ID" value="NZ_JAUKPO010000022.1"/>
</dbReference>
<dbReference type="InterPro" id="IPR052900">
    <property type="entry name" value="Phospholipid_Metab_Enz"/>
</dbReference>
<dbReference type="InterPro" id="IPR038607">
    <property type="entry name" value="PhoD-like_sf"/>
</dbReference>
<comment type="caution">
    <text evidence="3">The sequence shown here is derived from an EMBL/GenBank/DDBJ whole genome shotgun (WGS) entry which is preliminary data.</text>
</comment>
<dbReference type="GO" id="GO:0016787">
    <property type="term" value="F:hydrolase activity"/>
    <property type="evidence" value="ECO:0007669"/>
    <property type="project" value="UniProtKB-KW"/>
</dbReference>
<dbReference type="SUPFAM" id="SSF56300">
    <property type="entry name" value="Metallo-dependent phosphatases"/>
    <property type="match status" value="1"/>
</dbReference>
<keyword evidence="3" id="KW-0378">Hydrolase</keyword>
<feature type="domain" description="PhoD-like phosphatase metallophosphatase" evidence="1">
    <location>
        <begin position="146"/>
        <end position="521"/>
    </location>
</feature>
<dbReference type="InterPro" id="IPR029052">
    <property type="entry name" value="Metallo-depent_PP-like"/>
</dbReference>
<dbReference type="InterPro" id="IPR032093">
    <property type="entry name" value="PhoD_N"/>
</dbReference>
<accession>A0ABT8RCI0</accession>
<dbReference type="CDD" id="cd07389">
    <property type="entry name" value="MPP_PhoD"/>
    <property type="match status" value="1"/>
</dbReference>
<gene>
    <name evidence="3" type="ORF">Q0590_26265</name>
</gene>
<sequence>MYQAKNFSILLFSNELLLKLSICFNLFIIHPFLSYGQEAKTVPLFQHGVASGDPAADRVILWTRISSQLAGKISVKWEISRDSLIRTILQSGQVVTDSLKDYTIKIDAAKLSPGQTYYYRFSTMGSYSPIGRTKTTPLQNVANLKFAVVSCSNYAEGYFSALDRIADRKNLDAVIHLGDYIYEGTERDFDQRGRKDIKSIDNPGRKKNKAWWLSYYRERYAISHLDSALNRAHQVHPFISVWDDHETADNAHRDGAKAHNPLTDGSWQERKEAARQAYFEWMPIRGNGPSIYRSISYGNLMELFMLDTRLEGRDKQIYDASSSALYDPDRTLLGSRQKQWLLTKLKSSTAQWKVIGNQVIFSPFYVSWAKIGPFASQVTGLENNLLDYWQGYPLERDSILEFISSNRIDNVVILSASMHCSLAFDVSLRPTDESRMGEKATYQSSDGKGSLAVEFATPSITSANFDEQIGSVMTKAFEERVNKPLPPPFNFNPNPHLKFVDLTEHGYLLLEVSKSKTQASWYFIEDKFKKNSKETLIESLHTLDKQNHFSK</sequence>
<dbReference type="InterPro" id="IPR018946">
    <property type="entry name" value="PhoD-like_MPP"/>
</dbReference>
<name>A0ABT8RCI0_9BACT</name>